<feature type="transmembrane region" description="Helical" evidence="14">
    <location>
        <begin position="7"/>
        <end position="25"/>
    </location>
</feature>
<feature type="transmembrane region" description="Helical" evidence="14">
    <location>
        <begin position="67"/>
        <end position="95"/>
    </location>
</feature>
<dbReference type="GO" id="GO:0005886">
    <property type="term" value="C:plasma membrane"/>
    <property type="evidence" value="ECO:0007669"/>
    <property type="project" value="UniProtKB-SubCell"/>
</dbReference>
<proteinExistence type="predicted"/>
<evidence type="ECO:0000313" key="16">
    <source>
        <dbReference type="EMBL" id="THF72621.1"/>
    </source>
</evidence>
<dbReference type="RefSeq" id="WP_136374017.1">
    <property type="nucleotide sequence ID" value="NZ_SSOB01000077.1"/>
</dbReference>
<dbReference type="InterPro" id="IPR010559">
    <property type="entry name" value="Sig_transdc_His_kin_internal"/>
</dbReference>
<dbReference type="PANTHER" id="PTHR34220">
    <property type="entry name" value="SENSOR HISTIDINE KINASE YPDA"/>
    <property type="match status" value="1"/>
</dbReference>
<keyword evidence="6 14" id="KW-0812">Transmembrane</keyword>
<keyword evidence="4" id="KW-1003">Cell membrane</keyword>
<dbReference type="InterPro" id="IPR036890">
    <property type="entry name" value="HATPase_C_sf"/>
</dbReference>
<dbReference type="AlphaFoldDB" id="A0A4S4BEV9"/>
<name>A0A4S4BEV9_9BACL</name>
<keyword evidence="17" id="KW-1185">Reference proteome</keyword>
<feature type="transmembrane region" description="Helical" evidence="14">
    <location>
        <begin position="101"/>
        <end position="123"/>
    </location>
</feature>
<dbReference type="GO" id="GO:0005524">
    <property type="term" value="F:ATP binding"/>
    <property type="evidence" value="ECO:0007669"/>
    <property type="project" value="UniProtKB-KW"/>
</dbReference>
<keyword evidence="12 14" id="KW-0472">Membrane</keyword>
<comment type="subcellular location">
    <subcellularLocation>
        <location evidence="2">Cell membrane</location>
        <topology evidence="2">Multi-pass membrane protein</topology>
    </subcellularLocation>
</comment>
<dbReference type="InterPro" id="IPR050640">
    <property type="entry name" value="Bact_2-comp_sensor_kinase"/>
</dbReference>
<protein>
    <recommendedName>
        <fullName evidence="3">histidine kinase</fullName>
        <ecNumber evidence="3">2.7.13.3</ecNumber>
    </recommendedName>
</protein>
<keyword evidence="9" id="KW-0067">ATP-binding</keyword>
<feature type="transmembrane region" description="Helical" evidence="14">
    <location>
        <begin position="37"/>
        <end position="55"/>
    </location>
</feature>
<feature type="transmembrane region" description="Helical" evidence="14">
    <location>
        <begin position="165"/>
        <end position="185"/>
    </location>
</feature>
<evidence type="ECO:0000256" key="4">
    <source>
        <dbReference type="ARBA" id="ARBA00022475"/>
    </source>
</evidence>
<comment type="catalytic activity">
    <reaction evidence="1">
        <text>ATP + protein L-histidine = ADP + protein N-phospho-L-histidine.</text>
        <dbReference type="EC" id="2.7.13.3"/>
    </reaction>
</comment>
<evidence type="ECO:0000256" key="12">
    <source>
        <dbReference type="ARBA" id="ARBA00023136"/>
    </source>
</evidence>
<evidence type="ECO:0000256" key="7">
    <source>
        <dbReference type="ARBA" id="ARBA00022741"/>
    </source>
</evidence>
<evidence type="ECO:0000256" key="3">
    <source>
        <dbReference type="ARBA" id="ARBA00012438"/>
    </source>
</evidence>
<dbReference type="Gene3D" id="3.30.565.10">
    <property type="entry name" value="Histidine kinase-like ATPase, C-terminal domain"/>
    <property type="match status" value="1"/>
</dbReference>
<evidence type="ECO:0000313" key="17">
    <source>
        <dbReference type="Proteomes" id="UP000310636"/>
    </source>
</evidence>
<dbReference type="Pfam" id="PF06580">
    <property type="entry name" value="His_kinase"/>
    <property type="match status" value="1"/>
</dbReference>
<evidence type="ECO:0000256" key="10">
    <source>
        <dbReference type="ARBA" id="ARBA00022989"/>
    </source>
</evidence>
<dbReference type="SUPFAM" id="SSF55874">
    <property type="entry name" value="ATPase domain of HSP90 chaperone/DNA topoisomerase II/histidine kinase"/>
    <property type="match status" value="1"/>
</dbReference>
<evidence type="ECO:0000256" key="5">
    <source>
        <dbReference type="ARBA" id="ARBA00022679"/>
    </source>
</evidence>
<evidence type="ECO:0000256" key="9">
    <source>
        <dbReference type="ARBA" id="ARBA00022840"/>
    </source>
</evidence>
<keyword evidence="5" id="KW-0808">Transferase</keyword>
<dbReference type="GO" id="GO:0000155">
    <property type="term" value="F:phosphorelay sensor kinase activity"/>
    <property type="evidence" value="ECO:0007669"/>
    <property type="project" value="InterPro"/>
</dbReference>
<dbReference type="EMBL" id="SSOB01000077">
    <property type="protein sequence ID" value="THF72621.1"/>
    <property type="molecule type" value="Genomic_DNA"/>
</dbReference>
<dbReference type="Pfam" id="PF07694">
    <property type="entry name" value="5TM-5TMR_LYT"/>
    <property type="match status" value="1"/>
</dbReference>
<feature type="coiled-coil region" evidence="13">
    <location>
        <begin position="185"/>
        <end position="212"/>
    </location>
</feature>
<keyword evidence="10 14" id="KW-1133">Transmembrane helix</keyword>
<evidence type="ECO:0000256" key="2">
    <source>
        <dbReference type="ARBA" id="ARBA00004651"/>
    </source>
</evidence>
<dbReference type="PANTHER" id="PTHR34220:SF7">
    <property type="entry name" value="SENSOR HISTIDINE KINASE YPDA"/>
    <property type="match status" value="1"/>
</dbReference>
<dbReference type="Pfam" id="PF02518">
    <property type="entry name" value="HATPase_c"/>
    <property type="match status" value="1"/>
</dbReference>
<evidence type="ECO:0000256" key="13">
    <source>
        <dbReference type="SAM" id="Coils"/>
    </source>
</evidence>
<reference evidence="16 17" key="1">
    <citation type="submission" date="2019-04" db="EMBL/GenBank/DDBJ databases">
        <title>Cohnella sp. nov. isolated from preserved vegetables.</title>
        <authorList>
            <person name="Lin S.-Y."/>
            <person name="Hung M.-H."/>
            <person name="Young C.-C."/>
        </authorList>
    </citation>
    <scope>NUCLEOTIDE SEQUENCE [LARGE SCALE GENOMIC DNA]</scope>
    <source>
        <strain evidence="16 17">CC-MHH1044</strain>
    </source>
</reference>
<dbReference type="EC" id="2.7.13.3" evidence="3"/>
<keyword evidence="7" id="KW-0547">Nucleotide-binding</keyword>
<evidence type="ECO:0000259" key="15">
    <source>
        <dbReference type="PROSITE" id="PS50109"/>
    </source>
</evidence>
<keyword evidence="11" id="KW-0902">Two-component regulatory system</keyword>
<dbReference type="InterPro" id="IPR011620">
    <property type="entry name" value="Sig_transdc_His_kinase_LytS_TM"/>
</dbReference>
<dbReference type="Proteomes" id="UP000310636">
    <property type="component" value="Unassembled WGS sequence"/>
</dbReference>
<dbReference type="PROSITE" id="PS50109">
    <property type="entry name" value="HIS_KIN"/>
    <property type="match status" value="1"/>
</dbReference>
<evidence type="ECO:0000256" key="1">
    <source>
        <dbReference type="ARBA" id="ARBA00000085"/>
    </source>
</evidence>
<feature type="transmembrane region" description="Helical" evidence="14">
    <location>
        <begin position="132"/>
        <end position="153"/>
    </location>
</feature>
<sequence length="409" mass="45691">MSILKDFLLQLALVAVITLSYQLFIVERAERIRHAKLVVTVMFGLAVLLCMTFPAHMGSAVRLDIRVVPLLLGTLYGGIASGVVLAALIILYRAYLGIDPGLLTTVLTLLVSMPVFICCRTFFLKAAKPNKIILAVSLALFYCLTGFVFLVVVRDISFFMLQTNGLYVFIISASMLLFTSINESIRGMLDNNRRLQEEAKEAEIAFLRSQINPHFLYNTLNSIAILCLKDPRRAEELTLEFSRYLRRSFDFKPIGSLTTLENELELIRAYLTIEKARFGARLNVEYEVDAAPGTPVPPLVLQPLVENAVRHGLMSNLRGGTVRIAIRKEADASIRFVVEDNGRGMDRFQLESLLVPGDTKKGIGLANITKRIELLYGTSLQIESEEGRGTKISYRIPAERTLQRGRTDA</sequence>
<dbReference type="OrthoDB" id="9815750at2"/>
<dbReference type="InterPro" id="IPR004358">
    <property type="entry name" value="Sig_transdc_His_kin-like_C"/>
</dbReference>
<keyword evidence="13" id="KW-0175">Coiled coil</keyword>
<evidence type="ECO:0000256" key="11">
    <source>
        <dbReference type="ARBA" id="ARBA00023012"/>
    </source>
</evidence>
<dbReference type="InterPro" id="IPR005467">
    <property type="entry name" value="His_kinase_dom"/>
</dbReference>
<evidence type="ECO:0000256" key="8">
    <source>
        <dbReference type="ARBA" id="ARBA00022777"/>
    </source>
</evidence>
<gene>
    <name evidence="16" type="ORF">E6C55_32615</name>
</gene>
<evidence type="ECO:0000256" key="6">
    <source>
        <dbReference type="ARBA" id="ARBA00022692"/>
    </source>
</evidence>
<comment type="caution">
    <text evidence="16">The sequence shown here is derived from an EMBL/GenBank/DDBJ whole genome shotgun (WGS) entry which is preliminary data.</text>
</comment>
<feature type="domain" description="Histidine kinase" evidence="15">
    <location>
        <begin position="300"/>
        <end position="400"/>
    </location>
</feature>
<organism evidence="16 17">
    <name type="scientific">Cohnella fermenti</name>
    <dbReference type="NCBI Taxonomy" id="2565925"/>
    <lineage>
        <taxon>Bacteria</taxon>
        <taxon>Bacillati</taxon>
        <taxon>Bacillota</taxon>
        <taxon>Bacilli</taxon>
        <taxon>Bacillales</taxon>
        <taxon>Paenibacillaceae</taxon>
        <taxon>Cohnella</taxon>
    </lineage>
</organism>
<accession>A0A4S4BEV9</accession>
<dbReference type="SMART" id="SM00387">
    <property type="entry name" value="HATPase_c"/>
    <property type="match status" value="1"/>
</dbReference>
<keyword evidence="8" id="KW-0418">Kinase</keyword>
<evidence type="ECO:0000256" key="14">
    <source>
        <dbReference type="SAM" id="Phobius"/>
    </source>
</evidence>
<dbReference type="PRINTS" id="PR00344">
    <property type="entry name" value="BCTRLSENSOR"/>
</dbReference>
<dbReference type="GO" id="GO:0071555">
    <property type="term" value="P:cell wall organization"/>
    <property type="evidence" value="ECO:0007669"/>
    <property type="project" value="InterPro"/>
</dbReference>
<dbReference type="InterPro" id="IPR003594">
    <property type="entry name" value="HATPase_dom"/>
</dbReference>